<organism evidence="1 2">
    <name type="scientific">Clostridium senegalense</name>
    <dbReference type="NCBI Taxonomy" id="1465809"/>
    <lineage>
        <taxon>Bacteria</taxon>
        <taxon>Bacillati</taxon>
        <taxon>Bacillota</taxon>
        <taxon>Clostridia</taxon>
        <taxon>Eubacteriales</taxon>
        <taxon>Clostridiaceae</taxon>
        <taxon>Clostridium</taxon>
    </lineage>
</organism>
<keyword evidence="2" id="KW-1185">Reference proteome</keyword>
<gene>
    <name evidence="1" type="ORF">G3M99_02085</name>
</gene>
<dbReference type="Proteomes" id="UP000481872">
    <property type="component" value="Unassembled WGS sequence"/>
</dbReference>
<proteinExistence type="predicted"/>
<sequence>MKGFTNVTFFYNNVKFSEPYLDNTYRKNLENGKYVMENKLISYQETVKTLATTDNDEDLVVYNFSKDHFENIKEAKKPYNYSKKKLKINKNIDKIIRSFSCINEEYNNNLYKLLLLSVISLLNCIISSKENTVIMTNTLNLVIIWMSFIIMECWGNNKSEKSIKDNI</sequence>
<dbReference type="EMBL" id="JAAGPU010000002">
    <property type="protein sequence ID" value="NEU03661.1"/>
    <property type="molecule type" value="Genomic_DNA"/>
</dbReference>
<accession>A0A6M0H1A8</accession>
<dbReference type="AlphaFoldDB" id="A0A6M0H1A8"/>
<dbReference type="RefSeq" id="WP_061994219.1">
    <property type="nucleotide sequence ID" value="NZ_JAAGPU010000002.1"/>
</dbReference>
<reference evidence="1 2" key="1">
    <citation type="submission" date="2020-02" db="EMBL/GenBank/DDBJ databases">
        <title>Genome assembly of a novel Clostridium senegalense strain.</title>
        <authorList>
            <person name="Gupta T.B."/>
            <person name="Jauregui R."/>
            <person name="Maclean P."/>
            <person name="Nawarathana A."/>
            <person name="Brightwell G."/>
        </authorList>
    </citation>
    <scope>NUCLEOTIDE SEQUENCE [LARGE SCALE GENOMIC DNA]</scope>
    <source>
        <strain evidence="1 2">AGRFS4</strain>
    </source>
</reference>
<protein>
    <submittedName>
        <fullName evidence="1">Uncharacterized protein</fullName>
    </submittedName>
</protein>
<evidence type="ECO:0000313" key="2">
    <source>
        <dbReference type="Proteomes" id="UP000481872"/>
    </source>
</evidence>
<evidence type="ECO:0000313" key="1">
    <source>
        <dbReference type="EMBL" id="NEU03661.1"/>
    </source>
</evidence>
<name>A0A6M0H1A8_9CLOT</name>
<comment type="caution">
    <text evidence="1">The sequence shown here is derived from an EMBL/GenBank/DDBJ whole genome shotgun (WGS) entry which is preliminary data.</text>
</comment>